<comment type="caution">
    <text evidence="1">The sequence shown here is derived from an EMBL/GenBank/DDBJ whole genome shotgun (WGS) entry which is preliminary data.</text>
</comment>
<sequence length="52" mass="6135">MLQFRSVGTSAWWTNQHSRSGCEQSMEKLLNPFRARMQTFTNIANRIFGFHD</sequence>
<organism evidence="1 2">
    <name type="scientific">Ceratodon purpureus</name>
    <name type="common">Fire moss</name>
    <name type="synonym">Dicranum purpureum</name>
    <dbReference type="NCBI Taxonomy" id="3225"/>
    <lineage>
        <taxon>Eukaryota</taxon>
        <taxon>Viridiplantae</taxon>
        <taxon>Streptophyta</taxon>
        <taxon>Embryophyta</taxon>
        <taxon>Bryophyta</taxon>
        <taxon>Bryophytina</taxon>
        <taxon>Bryopsida</taxon>
        <taxon>Dicranidae</taxon>
        <taxon>Pseudoditrichales</taxon>
        <taxon>Ditrichaceae</taxon>
        <taxon>Ceratodon</taxon>
    </lineage>
</organism>
<accession>A0A8T0GVY9</accession>
<dbReference type="Proteomes" id="UP000822688">
    <property type="component" value="Chromosome 8"/>
</dbReference>
<evidence type="ECO:0000313" key="2">
    <source>
        <dbReference type="Proteomes" id="UP000822688"/>
    </source>
</evidence>
<reference evidence="1" key="1">
    <citation type="submission" date="2020-06" db="EMBL/GenBank/DDBJ databases">
        <title>WGS assembly of Ceratodon purpureus strain R40.</title>
        <authorList>
            <person name="Carey S.B."/>
            <person name="Jenkins J."/>
            <person name="Shu S."/>
            <person name="Lovell J.T."/>
            <person name="Sreedasyam A."/>
            <person name="Maumus F."/>
            <person name="Tiley G.P."/>
            <person name="Fernandez-Pozo N."/>
            <person name="Barry K."/>
            <person name="Chen C."/>
            <person name="Wang M."/>
            <person name="Lipzen A."/>
            <person name="Daum C."/>
            <person name="Saski C.A."/>
            <person name="Payton A.C."/>
            <person name="Mcbreen J.C."/>
            <person name="Conrad R.E."/>
            <person name="Kollar L.M."/>
            <person name="Olsson S."/>
            <person name="Huttunen S."/>
            <person name="Landis J.B."/>
            <person name="Wickett N.J."/>
            <person name="Johnson M.G."/>
            <person name="Rensing S.A."/>
            <person name="Grimwood J."/>
            <person name="Schmutz J."/>
            <person name="Mcdaniel S.F."/>
        </authorList>
    </citation>
    <scope>NUCLEOTIDE SEQUENCE</scope>
    <source>
        <strain evidence="1">R40</strain>
    </source>
</reference>
<proteinExistence type="predicted"/>
<dbReference type="EMBL" id="CM026429">
    <property type="protein sequence ID" value="KAG0563200.1"/>
    <property type="molecule type" value="Genomic_DNA"/>
</dbReference>
<name>A0A8T0GVY9_CERPU</name>
<protein>
    <submittedName>
        <fullName evidence="1">Uncharacterized protein</fullName>
    </submittedName>
</protein>
<evidence type="ECO:0000313" key="1">
    <source>
        <dbReference type="EMBL" id="KAG0563200.1"/>
    </source>
</evidence>
<gene>
    <name evidence="1" type="ORF">KC19_8G011200</name>
</gene>
<dbReference type="AlphaFoldDB" id="A0A8T0GVY9"/>
<keyword evidence="2" id="KW-1185">Reference proteome</keyword>